<feature type="binding site" evidence="14 15">
    <location>
        <position position="112"/>
    </location>
    <ligand>
        <name>a divalent metal cation</name>
        <dbReference type="ChEBI" id="CHEBI:60240"/>
    </ligand>
</feature>
<comment type="subcellular location">
    <subcellularLocation>
        <location evidence="4 14">Cytoplasm</location>
    </subcellularLocation>
</comment>
<dbReference type="GO" id="GO:0004523">
    <property type="term" value="F:RNA-DNA hybrid ribonuclease activity"/>
    <property type="evidence" value="ECO:0007669"/>
    <property type="project" value="UniProtKB-UniRule"/>
</dbReference>
<dbReference type="NCBIfam" id="NF000596">
    <property type="entry name" value="PRK00015.1-4"/>
    <property type="match status" value="1"/>
</dbReference>
<keyword evidence="8 14" id="KW-0963">Cytoplasm</keyword>
<comment type="catalytic activity">
    <reaction evidence="1 14 15 16">
        <text>Endonucleolytic cleavage to 5'-phosphomonoester.</text>
        <dbReference type="EC" id="3.1.26.4"/>
    </reaction>
</comment>
<feature type="binding site" evidence="14 15">
    <location>
        <position position="20"/>
    </location>
    <ligand>
        <name>a divalent metal cation</name>
        <dbReference type="ChEBI" id="CHEBI:60240"/>
    </ligand>
</feature>
<dbReference type="OrthoDB" id="9803420at2"/>
<accession>A0A2U1CJM0</accession>
<proteinExistence type="inferred from homology"/>
<evidence type="ECO:0000256" key="14">
    <source>
        <dbReference type="HAMAP-Rule" id="MF_00052"/>
    </source>
</evidence>
<organism evidence="18 19">
    <name type="scientific">Pusillimonas noertemannii</name>
    <dbReference type="NCBI Taxonomy" id="305977"/>
    <lineage>
        <taxon>Bacteria</taxon>
        <taxon>Pseudomonadati</taxon>
        <taxon>Pseudomonadota</taxon>
        <taxon>Betaproteobacteria</taxon>
        <taxon>Burkholderiales</taxon>
        <taxon>Alcaligenaceae</taxon>
        <taxon>Pusillimonas</taxon>
    </lineage>
</organism>
<gene>
    <name evidence="14" type="primary">rnhB</name>
    <name evidence="18" type="ORF">C7440_2756</name>
</gene>
<comment type="similarity">
    <text evidence="5 14 16">Belongs to the RNase HII family.</text>
</comment>
<dbReference type="CDD" id="cd07182">
    <property type="entry name" value="RNase_HII_bacteria_HII_like"/>
    <property type="match status" value="1"/>
</dbReference>
<comment type="caution">
    <text evidence="18">The sequence shown here is derived from an EMBL/GenBank/DDBJ whole genome shotgun (WGS) entry which is preliminary data.</text>
</comment>
<dbReference type="GO" id="GO:0032299">
    <property type="term" value="C:ribonuclease H2 complex"/>
    <property type="evidence" value="ECO:0007669"/>
    <property type="project" value="TreeGrafter"/>
</dbReference>
<evidence type="ECO:0000256" key="2">
    <source>
        <dbReference type="ARBA" id="ARBA00001946"/>
    </source>
</evidence>
<dbReference type="EC" id="3.1.26.4" evidence="6 14"/>
<comment type="function">
    <text evidence="3 14 16">Endonuclease that specifically degrades the RNA of RNA-DNA hybrids.</text>
</comment>
<reference evidence="18 19" key="1">
    <citation type="submission" date="2018-04" db="EMBL/GenBank/DDBJ databases">
        <title>Genomic Encyclopedia of Type Strains, Phase IV (KMG-IV): sequencing the most valuable type-strain genomes for metagenomic binning, comparative biology and taxonomic classification.</title>
        <authorList>
            <person name="Goeker M."/>
        </authorList>
    </citation>
    <scope>NUCLEOTIDE SEQUENCE [LARGE SCALE GENOMIC DNA]</scope>
    <source>
        <strain evidence="18 19">DSM 10065</strain>
    </source>
</reference>
<dbReference type="EMBL" id="QEKO01000004">
    <property type="protein sequence ID" value="PVY61206.1"/>
    <property type="molecule type" value="Genomic_DNA"/>
</dbReference>
<evidence type="ECO:0000256" key="3">
    <source>
        <dbReference type="ARBA" id="ARBA00004065"/>
    </source>
</evidence>
<evidence type="ECO:0000256" key="11">
    <source>
        <dbReference type="ARBA" id="ARBA00022759"/>
    </source>
</evidence>
<evidence type="ECO:0000256" key="5">
    <source>
        <dbReference type="ARBA" id="ARBA00007383"/>
    </source>
</evidence>
<dbReference type="HAMAP" id="MF_00052_B">
    <property type="entry name" value="RNase_HII_B"/>
    <property type="match status" value="1"/>
</dbReference>
<evidence type="ECO:0000256" key="1">
    <source>
        <dbReference type="ARBA" id="ARBA00000077"/>
    </source>
</evidence>
<keyword evidence="10 14" id="KW-0479">Metal-binding</keyword>
<dbReference type="PANTHER" id="PTHR10954:SF18">
    <property type="entry name" value="RIBONUCLEASE HII"/>
    <property type="match status" value="1"/>
</dbReference>
<sequence length="223" mass="24053">MTQADLFGQMPALLHLAGIDEAGRGPLAGPVYAAAVILDPDRPVAGLDDSKKLSAERREELALLIRERALAWCVASSSVQEIDSLNILQATMLAMRRACAGLAIKPVQALVDGNLVPKGLVCSAQAVVQGDALVPAISAASILAKTARDADCLQLHQQYPQYEFDRHKGYGTVVHLEMLRLHGPCPAHRRSFAPVREWLARAQAHDTPAPMRAVLEAYRLARG</sequence>
<dbReference type="Pfam" id="PF01351">
    <property type="entry name" value="RNase_HII"/>
    <property type="match status" value="1"/>
</dbReference>
<evidence type="ECO:0000256" key="13">
    <source>
        <dbReference type="ARBA" id="ARBA00023211"/>
    </source>
</evidence>
<dbReference type="InterPro" id="IPR012337">
    <property type="entry name" value="RNaseH-like_sf"/>
</dbReference>
<evidence type="ECO:0000256" key="12">
    <source>
        <dbReference type="ARBA" id="ARBA00022801"/>
    </source>
</evidence>
<dbReference type="AlphaFoldDB" id="A0A2U1CJM0"/>
<evidence type="ECO:0000313" key="19">
    <source>
        <dbReference type="Proteomes" id="UP000246145"/>
    </source>
</evidence>
<dbReference type="Proteomes" id="UP000246145">
    <property type="component" value="Unassembled WGS sequence"/>
</dbReference>
<evidence type="ECO:0000256" key="6">
    <source>
        <dbReference type="ARBA" id="ARBA00012180"/>
    </source>
</evidence>
<keyword evidence="13 14" id="KW-0464">Manganese</keyword>
<keyword evidence="11 14" id="KW-0255">Endonuclease</keyword>
<dbReference type="GO" id="GO:0043137">
    <property type="term" value="P:DNA replication, removal of RNA primer"/>
    <property type="evidence" value="ECO:0007669"/>
    <property type="project" value="TreeGrafter"/>
</dbReference>
<evidence type="ECO:0000256" key="10">
    <source>
        <dbReference type="ARBA" id="ARBA00022723"/>
    </source>
</evidence>
<dbReference type="GO" id="GO:0030145">
    <property type="term" value="F:manganese ion binding"/>
    <property type="evidence" value="ECO:0007669"/>
    <property type="project" value="UniProtKB-UniRule"/>
</dbReference>
<dbReference type="SUPFAM" id="SSF53098">
    <property type="entry name" value="Ribonuclease H-like"/>
    <property type="match status" value="1"/>
</dbReference>
<dbReference type="Gene3D" id="3.30.420.10">
    <property type="entry name" value="Ribonuclease H-like superfamily/Ribonuclease H"/>
    <property type="match status" value="1"/>
</dbReference>
<dbReference type="PROSITE" id="PS51975">
    <property type="entry name" value="RNASE_H_2"/>
    <property type="match status" value="1"/>
</dbReference>
<dbReference type="PANTHER" id="PTHR10954">
    <property type="entry name" value="RIBONUCLEASE H2 SUBUNIT A"/>
    <property type="match status" value="1"/>
</dbReference>
<keyword evidence="19" id="KW-1185">Reference proteome</keyword>
<dbReference type="FunFam" id="3.30.420.10:FF:000006">
    <property type="entry name" value="Ribonuclease HII"/>
    <property type="match status" value="1"/>
</dbReference>
<dbReference type="InterPro" id="IPR001352">
    <property type="entry name" value="RNase_HII/HIII"/>
</dbReference>
<protein>
    <recommendedName>
        <fullName evidence="7 14">Ribonuclease HII</fullName>
        <shortName evidence="14">RNase HII</shortName>
        <ecNumber evidence="6 14">3.1.26.4</ecNumber>
    </recommendedName>
</protein>
<dbReference type="NCBIfam" id="NF000595">
    <property type="entry name" value="PRK00015.1-3"/>
    <property type="match status" value="1"/>
</dbReference>
<evidence type="ECO:0000256" key="16">
    <source>
        <dbReference type="RuleBase" id="RU003515"/>
    </source>
</evidence>
<dbReference type="InterPro" id="IPR036397">
    <property type="entry name" value="RNaseH_sf"/>
</dbReference>
<evidence type="ECO:0000256" key="9">
    <source>
        <dbReference type="ARBA" id="ARBA00022722"/>
    </source>
</evidence>
<evidence type="ECO:0000256" key="8">
    <source>
        <dbReference type="ARBA" id="ARBA00022490"/>
    </source>
</evidence>
<evidence type="ECO:0000259" key="17">
    <source>
        <dbReference type="PROSITE" id="PS51975"/>
    </source>
</evidence>
<dbReference type="STRING" id="1231391.GCA_000308195_01061"/>
<dbReference type="GO" id="GO:0005737">
    <property type="term" value="C:cytoplasm"/>
    <property type="evidence" value="ECO:0007669"/>
    <property type="project" value="UniProtKB-SubCell"/>
</dbReference>
<evidence type="ECO:0000256" key="15">
    <source>
        <dbReference type="PROSITE-ProRule" id="PRU01319"/>
    </source>
</evidence>
<keyword evidence="9 14" id="KW-0540">Nuclease</keyword>
<keyword evidence="12 14" id="KW-0378">Hydrolase</keyword>
<feature type="binding site" evidence="14 15">
    <location>
        <position position="21"/>
    </location>
    <ligand>
        <name>a divalent metal cation</name>
        <dbReference type="ChEBI" id="CHEBI:60240"/>
    </ligand>
</feature>
<comment type="cofactor">
    <cofactor evidence="2">
        <name>Mg(2+)</name>
        <dbReference type="ChEBI" id="CHEBI:18420"/>
    </cofactor>
</comment>
<evidence type="ECO:0000256" key="4">
    <source>
        <dbReference type="ARBA" id="ARBA00004496"/>
    </source>
</evidence>
<dbReference type="GO" id="GO:0006298">
    <property type="term" value="P:mismatch repair"/>
    <property type="evidence" value="ECO:0007669"/>
    <property type="project" value="TreeGrafter"/>
</dbReference>
<name>A0A2U1CJM0_9BURK</name>
<comment type="cofactor">
    <cofactor evidence="14 15">
        <name>Mn(2+)</name>
        <dbReference type="ChEBI" id="CHEBI:29035"/>
    </cofactor>
    <cofactor evidence="14 15">
        <name>Mg(2+)</name>
        <dbReference type="ChEBI" id="CHEBI:18420"/>
    </cofactor>
    <text evidence="14 15">Manganese or magnesium. Binds 1 divalent metal ion per monomer in the absence of substrate. May bind a second metal ion after substrate binding.</text>
</comment>
<evidence type="ECO:0000256" key="7">
    <source>
        <dbReference type="ARBA" id="ARBA00019179"/>
    </source>
</evidence>
<evidence type="ECO:0000313" key="18">
    <source>
        <dbReference type="EMBL" id="PVY61206.1"/>
    </source>
</evidence>
<dbReference type="RefSeq" id="WP_116518960.1">
    <property type="nucleotide sequence ID" value="NZ_JACCEX010000004.1"/>
</dbReference>
<dbReference type="InterPro" id="IPR022898">
    <property type="entry name" value="RNase_HII"/>
</dbReference>
<dbReference type="InterPro" id="IPR024567">
    <property type="entry name" value="RNase_HII/HIII_dom"/>
</dbReference>
<dbReference type="GO" id="GO:0003723">
    <property type="term" value="F:RNA binding"/>
    <property type="evidence" value="ECO:0007669"/>
    <property type="project" value="UniProtKB-UniRule"/>
</dbReference>
<feature type="domain" description="RNase H type-2" evidence="17">
    <location>
        <begin position="14"/>
        <end position="204"/>
    </location>
</feature>